<accession>A0AAW9SU72</accession>
<evidence type="ECO:0000313" key="2">
    <source>
        <dbReference type="Proteomes" id="UP001223646"/>
    </source>
</evidence>
<dbReference type="RefSeq" id="WP_049180842.1">
    <property type="nucleotide sequence ID" value="NZ_JALXMX010000004.1"/>
</dbReference>
<evidence type="ECO:0000313" key="1">
    <source>
        <dbReference type="EMBL" id="MEO3717312.1"/>
    </source>
</evidence>
<organism evidence="1 2">
    <name type="scientific">Corynebacterium amycolatum</name>
    <dbReference type="NCBI Taxonomy" id="43765"/>
    <lineage>
        <taxon>Bacteria</taxon>
        <taxon>Bacillati</taxon>
        <taxon>Actinomycetota</taxon>
        <taxon>Actinomycetes</taxon>
        <taxon>Mycobacteriales</taxon>
        <taxon>Corynebacteriaceae</taxon>
        <taxon>Corynebacterium</taxon>
    </lineage>
</organism>
<evidence type="ECO:0008006" key="3">
    <source>
        <dbReference type="Google" id="ProtNLM"/>
    </source>
</evidence>
<reference evidence="1" key="1">
    <citation type="submission" date="2023-05" db="EMBL/GenBank/DDBJ databases">
        <authorList>
            <person name="Du J."/>
        </authorList>
    </citation>
    <scope>NUCLEOTIDE SEQUENCE</scope>
    <source>
        <strain evidence="1">UMB1064</strain>
    </source>
</reference>
<reference evidence="1" key="2">
    <citation type="submission" date="2024-05" db="EMBL/GenBank/DDBJ databases">
        <authorList>
            <person name="Wolfe A."/>
        </authorList>
    </citation>
    <scope>NUCLEOTIDE SEQUENCE</scope>
    <source>
        <strain evidence="1">UMB1064</strain>
    </source>
</reference>
<dbReference type="EMBL" id="JASOOY020000022">
    <property type="protein sequence ID" value="MEO3717312.1"/>
    <property type="molecule type" value="Genomic_DNA"/>
</dbReference>
<comment type="caution">
    <text evidence="1">The sequence shown here is derived from an EMBL/GenBank/DDBJ whole genome shotgun (WGS) entry which is preliminary data.</text>
</comment>
<sequence>MSLENLFPRSFTTKRAFFSQPLREALARDTSSDANAVHFGHQVKSTRNEIYSDMSPRDIVSMLSR</sequence>
<gene>
    <name evidence="1" type="ORF">QP460_006895</name>
</gene>
<dbReference type="Proteomes" id="UP001223646">
    <property type="component" value="Unassembled WGS sequence"/>
</dbReference>
<proteinExistence type="predicted"/>
<name>A0AAW9SU72_CORAY</name>
<dbReference type="AlphaFoldDB" id="A0AAW9SU72"/>
<protein>
    <recommendedName>
        <fullName evidence="3">Integrase</fullName>
    </recommendedName>
</protein>